<evidence type="ECO:0000313" key="3">
    <source>
        <dbReference type="RefSeq" id="XP_029024701.1"/>
    </source>
</evidence>
<dbReference type="SUPFAM" id="SSF63570">
    <property type="entry name" value="PABC (PABP) domain"/>
    <property type="match status" value="3"/>
</dbReference>
<dbReference type="GO" id="GO:0003723">
    <property type="term" value="F:RNA binding"/>
    <property type="evidence" value="ECO:0007669"/>
    <property type="project" value="InterPro"/>
</dbReference>
<protein>
    <submittedName>
        <fullName evidence="3">Polyadenylate-binding protein 3</fullName>
    </submittedName>
</protein>
<dbReference type="OrthoDB" id="19742at2759"/>
<evidence type="ECO:0000259" key="1">
    <source>
        <dbReference type="PROSITE" id="PS51309"/>
    </source>
</evidence>
<dbReference type="SMART" id="SM00517">
    <property type="entry name" value="PolyA"/>
    <property type="match status" value="3"/>
</dbReference>
<feature type="domain" description="PABC" evidence="1">
    <location>
        <begin position="1"/>
        <end position="68"/>
    </location>
</feature>
<keyword evidence="2" id="KW-1185">Reference proteome</keyword>
<dbReference type="GO" id="GO:0090263">
    <property type="term" value="P:positive regulation of canonical Wnt signaling pathway"/>
    <property type="evidence" value="ECO:0007669"/>
    <property type="project" value="TreeGrafter"/>
</dbReference>
<dbReference type="GO" id="GO:0005737">
    <property type="term" value="C:cytoplasm"/>
    <property type="evidence" value="ECO:0007669"/>
    <property type="project" value="TreeGrafter"/>
</dbReference>
<dbReference type="PANTHER" id="PTHR46276">
    <property type="entry name" value="E3 UBIQUITIN-PROTEIN LIGASE UBR5"/>
    <property type="match status" value="1"/>
</dbReference>
<dbReference type="RefSeq" id="XP_029024701.1">
    <property type="nucleotide sequence ID" value="XM_029168868.3"/>
</dbReference>
<sequence>MMNDEEDLETLGEQLYSRIYPKHKESAGKLTGMLLELPGPVLRQMLQDEVMFSSAVEKALRALQSQEPSKITCKDVDEDEVSASSDSLGEQLFELVDVYSTGQSQKITGMLLEQHKDAVLNLLSDPKLLEEQVNLAVKTLKDQSMEETDISNSSDADDTERLGEKLYSLVEAMDPLNANDITGMLLEMEAPALQQLLSDNTMLKIAVQKAQAALPT</sequence>
<dbReference type="PANTHER" id="PTHR46276:SF1">
    <property type="entry name" value="E3 UBIQUITIN-PROTEIN LIGASE UBR5"/>
    <property type="match status" value="1"/>
</dbReference>
<dbReference type="GO" id="GO:0005634">
    <property type="term" value="C:nucleus"/>
    <property type="evidence" value="ECO:0007669"/>
    <property type="project" value="TreeGrafter"/>
</dbReference>
<dbReference type="InParanoid" id="A0A6P7NXQ4"/>
<dbReference type="GeneID" id="114866749"/>
<dbReference type="PROSITE" id="PS51309">
    <property type="entry name" value="PABC"/>
    <property type="match status" value="2"/>
</dbReference>
<evidence type="ECO:0000313" key="2">
    <source>
        <dbReference type="Proteomes" id="UP000515150"/>
    </source>
</evidence>
<proteinExistence type="predicted"/>
<dbReference type="KEGG" id="bspl:114866749"/>
<dbReference type="AlphaFoldDB" id="A0A6P7NXQ4"/>
<dbReference type="InterPro" id="IPR002004">
    <property type="entry name" value="PABP_HYD_C"/>
</dbReference>
<dbReference type="InterPro" id="IPR036053">
    <property type="entry name" value="PABP-dom"/>
</dbReference>
<dbReference type="GO" id="GO:0000209">
    <property type="term" value="P:protein polyubiquitination"/>
    <property type="evidence" value="ECO:0007669"/>
    <property type="project" value="TreeGrafter"/>
</dbReference>
<dbReference type="Pfam" id="PF00658">
    <property type="entry name" value="MLLE"/>
    <property type="match status" value="3"/>
</dbReference>
<dbReference type="GO" id="GO:0034450">
    <property type="term" value="F:ubiquitin-ubiquitin ligase activity"/>
    <property type="evidence" value="ECO:0007669"/>
    <property type="project" value="TreeGrafter"/>
</dbReference>
<reference evidence="3" key="1">
    <citation type="submission" date="2025-08" db="UniProtKB">
        <authorList>
            <consortium name="RefSeq"/>
        </authorList>
    </citation>
    <scope>IDENTIFICATION</scope>
</reference>
<organism evidence="2 3">
    <name type="scientific">Betta splendens</name>
    <name type="common">Siamese fighting fish</name>
    <dbReference type="NCBI Taxonomy" id="158456"/>
    <lineage>
        <taxon>Eukaryota</taxon>
        <taxon>Metazoa</taxon>
        <taxon>Chordata</taxon>
        <taxon>Craniata</taxon>
        <taxon>Vertebrata</taxon>
        <taxon>Euteleostomi</taxon>
        <taxon>Actinopterygii</taxon>
        <taxon>Neopterygii</taxon>
        <taxon>Teleostei</taxon>
        <taxon>Neoteleostei</taxon>
        <taxon>Acanthomorphata</taxon>
        <taxon>Anabantaria</taxon>
        <taxon>Anabantiformes</taxon>
        <taxon>Anabantoidei</taxon>
        <taxon>Osphronemidae</taxon>
        <taxon>Betta</taxon>
    </lineage>
</organism>
<dbReference type="Proteomes" id="UP000515150">
    <property type="component" value="Chromosome 12"/>
</dbReference>
<gene>
    <name evidence="3" type="primary">LOC114866749</name>
</gene>
<accession>A0A6P7NXQ4</accession>
<feature type="domain" description="PABC" evidence="1">
    <location>
        <begin position="142"/>
        <end position="216"/>
    </location>
</feature>
<dbReference type="Gene3D" id="1.10.1900.10">
    <property type="entry name" value="c-terminal domain of poly(a) binding protein"/>
    <property type="match status" value="3"/>
</dbReference>
<name>A0A6P7NXQ4_BETSP</name>